<gene>
    <name evidence="2" type="ORF">CR152_12835</name>
</gene>
<keyword evidence="3" id="KW-1185">Reference proteome</keyword>
<evidence type="ECO:0000313" key="3">
    <source>
        <dbReference type="Proteomes" id="UP000229897"/>
    </source>
</evidence>
<accession>A0A2D2DJZ3</accession>
<name>A0A2D2DJZ3_9BURK</name>
<organism evidence="2 3">
    <name type="scientific">Massilia violaceinigra</name>
    <dbReference type="NCBI Taxonomy" id="2045208"/>
    <lineage>
        <taxon>Bacteria</taxon>
        <taxon>Pseudomonadati</taxon>
        <taxon>Pseudomonadota</taxon>
        <taxon>Betaproteobacteria</taxon>
        <taxon>Burkholderiales</taxon>
        <taxon>Oxalobacteraceae</taxon>
        <taxon>Telluria group</taxon>
        <taxon>Massilia</taxon>
    </lineage>
</organism>
<evidence type="ECO:0000256" key="1">
    <source>
        <dbReference type="SAM" id="Phobius"/>
    </source>
</evidence>
<dbReference type="Proteomes" id="UP000229897">
    <property type="component" value="Chromosome"/>
</dbReference>
<protein>
    <submittedName>
        <fullName evidence="2">Uncharacterized protein</fullName>
    </submittedName>
</protein>
<dbReference type="KEGG" id="mass:CR152_12835"/>
<keyword evidence="1" id="KW-0812">Transmembrane</keyword>
<reference evidence="2" key="1">
    <citation type="submission" date="2017-10" db="EMBL/GenBank/DDBJ databases">
        <title>Massilia psychrophilum sp. nov., a novel purple-pigmented bacterium isolated from Tianshan glacier, Xinjiang Municipality, China.</title>
        <authorList>
            <person name="Wang H."/>
        </authorList>
    </citation>
    <scope>NUCLEOTIDE SEQUENCE [LARGE SCALE GENOMIC DNA]</scope>
    <source>
        <strain evidence="2">B2</strain>
    </source>
</reference>
<sequence>MTIYFIYLMLEADSMGLADGTKFVFLGAAFLMFFASISNLMIGFALEFGRVTEVVGMQSCAELRRDGDIIRKNARIRWIRNLDADNSALNSDQKMLIFLAGWWPASCAESGFTPRK</sequence>
<proteinExistence type="predicted"/>
<feature type="transmembrane region" description="Helical" evidence="1">
    <location>
        <begin position="23"/>
        <end position="46"/>
    </location>
</feature>
<dbReference type="EMBL" id="CP024608">
    <property type="protein sequence ID" value="ATQ75300.1"/>
    <property type="molecule type" value="Genomic_DNA"/>
</dbReference>
<keyword evidence="1" id="KW-1133">Transmembrane helix</keyword>
<keyword evidence="1" id="KW-0472">Membrane</keyword>
<dbReference type="AlphaFoldDB" id="A0A2D2DJZ3"/>
<evidence type="ECO:0000313" key="2">
    <source>
        <dbReference type="EMBL" id="ATQ75300.1"/>
    </source>
</evidence>